<dbReference type="GO" id="GO:0030674">
    <property type="term" value="F:protein-macromolecule adaptor activity"/>
    <property type="evidence" value="ECO:0007669"/>
    <property type="project" value="TreeGrafter"/>
</dbReference>
<keyword evidence="3" id="KW-0479">Metal-binding</keyword>
<keyword evidence="6" id="KW-0653">Protein transport</keyword>
<dbReference type="Gene3D" id="2.130.10.10">
    <property type="entry name" value="YVTN repeat-like/Quinoprotein amine dehydrogenase"/>
    <property type="match status" value="1"/>
</dbReference>
<dbReference type="PANTHER" id="PTHR23323:SF24">
    <property type="entry name" value="VACUOLAR PROTEIN SORTING-ASSOCIATED PROTEIN 11 HOMOLOG"/>
    <property type="match status" value="1"/>
</dbReference>
<dbReference type="InterPro" id="IPR019734">
    <property type="entry name" value="TPR_rpt"/>
</dbReference>
<organism evidence="11 12">
    <name type="scientific">Candida boidinii</name>
    <name type="common">Yeast</name>
    <dbReference type="NCBI Taxonomy" id="5477"/>
    <lineage>
        <taxon>Eukaryota</taxon>
        <taxon>Fungi</taxon>
        <taxon>Dikarya</taxon>
        <taxon>Ascomycota</taxon>
        <taxon>Saccharomycotina</taxon>
        <taxon>Pichiomycetes</taxon>
        <taxon>Pichiales</taxon>
        <taxon>Pichiaceae</taxon>
        <taxon>Ogataea</taxon>
        <taxon>Ogataea/Candida clade</taxon>
    </lineage>
</organism>
<dbReference type="GO" id="GO:0007033">
    <property type="term" value="P:vacuole organization"/>
    <property type="evidence" value="ECO:0007669"/>
    <property type="project" value="TreeGrafter"/>
</dbReference>
<feature type="domain" description="PEP5/VPS11 N-terminal" evidence="10">
    <location>
        <begin position="6"/>
        <end position="354"/>
    </location>
</feature>
<dbReference type="GO" id="GO:0048284">
    <property type="term" value="P:organelle fusion"/>
    <property type="evidence" value="ECO:0007669"/>
    <property type="project" value="TreeGrafter"/>
</dbReference>
<dbReference type="PROSITE" id="PS50005">
    <property type="entry name" value="TPR"/>
    <property type="match status" value="1"/>
</dbReference>
<dbReference type="GO" id="GO:0005768">
    <property type="term" value="C:endosome"/>
    <property type="evidence" value="ECO:0007669"/>
    <property type="project" value="TreeGrafter"/>
</dbReference>
<keyword evidence="5" id="KW-0862">Zinc</keyword>
<keyword evidence="7" id="KW-0472">Membrane</keyword>
<evidence type="ECO:0000256" key="3">
    <source>
        <dbReference type="ARBA" id="ARBA00022723"/>
    </source>
</evidence>
<proteinExistence type="predicted"/>
<keyword evidence="2" id="KW-0813">Transport</keyword>
<evidence type="ECO:0000313" key="11">
    <source>
        <dbReference type="EMBL" id="GME72726.1"/>
    </source>
</evidence>
<evidence type="ECO:0000256" key="4">
    <source>
        <dbReference type="ARBA" id="ARBA00022771"/>
    </source>
</evidence>
<evidence type="ECO:0000256" key="8">
    <source>
        <dbReference type="PROSITE-ProRule" id="PRU00339"/>
    </source>
</evidence>
<evidence type="ECO:0000256" key="2">
    <source>
        <dbReference type="ARBA" id="ARBA00022448"/>
    </source>
</evidence>
<protein>
    <submittedName>
        <fullName evidence="11">Unnamed protein product</fullName>
    </submittedName>
</protein>
<dbReference type="GO" id="GO:0008270">
    <property type="term" value="F:zinc ion binding"/>
    <property type="evidence" value="ECO:0007669"/>
    <property type="project" value="UniProtKB-KW"/>
</dbReference>
<dbReference type="SUPFAM" id="SSF50978">
    <property type="entry name" value="WD40 repeat-like"/>
    <property type="match status" value="1"/>
</dbReference>
<evidence type="ECO:0000256" key="7">
    <source>
        <dbReference type="ARBA" id="ARBA00023136"/>
    </source>
</evidence>
<dbReference type="Pfam" id="PF23356">
    <property type="entry name" value="TPR_PEP5_VPS11"/>
    <property type="match status" value="1"/>
</dbReference>
<dbReference type="InterPro" id="IPR015943">
    <property type="entry name" value="WD40/YVTN_repeat-like_dom_sf"/>
</dbReference>
<comment type="caution">
    <text evidence="11">The sequence shown here is derived from an EMBL/GenBank/DDBJ whole genome shotgun (WGS) entry which is preliminary data.</text>
</comment>
<evidence type="ECO:0000259" key="10">
    <source>
        <dbReference type="Pfam" id="PF23341"/>
    </source>
</evidence>
<name>A0A9W6T2T2_CANBO</name>
<dbReference type="PROSITE" id="PS50236">
    <property type="entry name" value="CHCR"/>
    <property type="match status" value="1"/>
</dbReference>
<evidence type="ECO:0000256" key="6">
    <source>
        <dbReference type="ARBA" id="ARBA00022927"/>
    </source>
</evidence>
<reference evidence="11" key="1">
    <citation type="submission" date="2023-04" db="EMBL/GenBank/DDBJ databases">
        <title>Candida boidinii NBRC 10035.</title>
        <authorList>
            <person name="Ichikawa N."/>
            <person name="Sato H."/>
            <person name="Tonouchi N."/>
        </authorList>
    </citation>
    <scope>NUCLEOTIDE SEQUENCE</scope>
    <source>
        <strain evidence="11">NBRC 10035</strain>
    </source>
</reference>
<dbReference type="InterPro" id="IPR036322">
    <property type="entry name" value="WD40_repeat_dom_sf"/>
</dbReference>
<dbReference type="Pfam" id="PF23341">
    <property type="entry name" value="PEP5_VPS11_N"/>
    <property type="match status" value="1"/>
</dbReference>
<dbReference type="GO" id="GO:0007032">
    <property type="term" value="P:endosome organization"/>
    <property type="evidence" value="ECO:0007669"/>
    <property type="project" value="TreeGrafter"/>
</dbReference>
<dbReference type="InterPro" id="IPR057308">
    <property type="entry name" value="CHCR_PEP5_VPS11"/>
</dbReference>
<dbReference type="InterPro" id="IPR000547">
    <property type="entry name" value="Clathrin_H-chain/VPS_repeat"/>
</dbReference>
<dbReference type="Proteomes" id="UP001165120">
    <property type="component" value="Unassembled WGS sequence"/>
</dbReference>
<dbReference type="GO" id="GO:0006904">
    <property type="term" value="P:vesicle docking involved in exocytosis"/>
    <property type="evidence" value="ECO:0007669"/>
    <property type="project" value="TreeGrafter"/>
</dbReference>
<evidence type="ECO:0000256" key="5">
    <source>
        <dbReference type="ARBA" id="ARBA00022833"/>
    </source>
</evidence>
<feature type="repeat" description="TPR" evidence="8">
    <location>
        <begin position="394"/>
        <end position="427"/>
    </location>
</feature>
<dbReference type="GO" id="GO:0006886">
    <property type="term" value="P:intracellular protein transport"/>
    <property type="evidence" value="ECO:0007669"/>
    <property type="project" value="UniProtKB-UniRule"/>
</dbReference>
<dbReference type="AlphaFoldDB" id="A0A9W6T2T2"/>
<dbReference type="InterPro" id="IPR057307">
    <property type="entry name" value="PEP5_VPS11_N"/>
</dbReference>
<accession>A0A9W6T2T2</accession>
<comment type="subcellular location">
    <subcellularLocation>
        <location evidence="1">Endomembrane system</location>
        <topology evidence="1">Peripheral membrane protein</topology>
    </subcellularLocation>
</comment>
<evidence type="ECO:0000256" key="1">
    <source>
        <dbReference type="ARBA" id="ARBA00004184"/>
    </source>
</evidence>
<evidence type="ECO:0000256" key="9">
    <source>
        <dbReference type="PROSITE-ProRule" id="PRU01006"/>
    </source>
</evidence>
<gene>
    <name evidence="11" type="ORF">Cboi02_000373600</name>
</gene>
<feature type="repeat" description="CHCR" evidence="9">
    <location>
        <begin position="417"/>
        <end position="572"/>
    </location>
</feature>
<evidence type="ECO:0000313" key="12">
    <source>
        <dbReference type="Proteomes" id="UP001165120"/>
    </source>
</evidence>
<keyword evidence="4" id="KW-0863">Zinc-finger</keyword>
<keyword evidence="12" id="KW-1185">Reference proteome</keyword>
<dbReference type="GO" id="GO:0098588">
    <property type="term" value="C:bounding membrane of organelle"/>
    <property type="evidence" value="ECO:0007669"/>
    <property type="project" value="UniProtKB-ARBA"/>
</dbReference>
<dbReference type="EMBL" id="BSXN01001348">
    <property type="protein sequence ID" value="GME72726.1"/>
    <property type="molecule type" value="Genomic_DNA"/>
</dbReference>
<dbReference type="GO" id="GO:0030897">
    <property type="term" value="C:HOPS complex"/>
    <property type="evidence" value="ECO:0007669"/>
    <property type="project" value="TreeGrafter"/>
</dbReference>
<keyword evidence="8" id="KW-0802">TPR repeat</keyword>
<sequence length="573" mass="65813">MSLSSWRQFPFFEHLPIRDPNYGSDEALYSDSTISSVCSTNEYFITANTHSTVKIIDKSFQLVLQFQAYETGWSISHIKYIDLVQIGFLCTIAERQGKPCSLKLWNIKKLLSENSKKTKKKTESYLNYHTQCQIHNGQNNYPITSFDYSPDFSILAFGFGNGSVILVRGDLIHDRGSRQRIVYEGKDPVTGVHFKDESLLYVTTVSMILTIPTTGRNNGQPERILDDKNGVDINCSSLLNDDSKSNLVVAKDDGLEFYNSKGKTNNILLTIPKKRLFTFNKKYALIITSLSSNILSNNQTSTYEFSSTKAIIVDVTNRFIVFNQTLSSSVLDIFDMWGDTHILTADGFLLRLHELSMREKIGILVQRELFPIAIKLGNSTEAKESTEITEDFVLNIKKQYGDFLYNKGDFEEAIKQYSDCISLGKNSEIIQKYKDSYKIKFLTFYLERMITLKKSNEDHVTLLLCSYCKIKEIEKLKNFINNIEINDSNEIINNYKKFDLYTVIRLCRESGYYRLACLMAQKFNDPLIMVDIQLNELNNPEATMKYICSLNVDDLLRVLVDNVNINRNLLKVR</sequence>
<dbReference type="PANTHER" id="PTHR23323">
    <property type="entry name" value="VACUOLAR PROTEIN SORTING-ASSOCIATED PROTEIN"/>
    <property type="match status" value="1"/>
</dbReference>